<proteinExistence type="predicted"/>
<reference evidence="3" key="1">
    <citation type="submission" date="2016-06" db="UniProtKB">
        <authorList>
            <consortium name="WormBaseParasite"/>
        </authorList>
    </citation>
    <scope>IDENTIFICATION</scope>
</reference>
<gene>
    <name evidence="1" type="ORF">SCUD_LOCUS8570</name>
</gene>
<reference evidence="1 2" key="2">
    <citation type="submission" date="2018-11" db="EMBL/GenBank/DDBJ databases">
        <authorList>
            <consortium name="Pathogen Informatics"/>
        </authorList>
    </citation>
    <scope>NUCLEOTIDE SEQUENCE [LARGE SCALE GENOMIC DNA]</scope>
    <source>
        <strain evidence="1">Dakar</strain>
        <strain evidence="2">Dakar, Senegal</strain>
    </source>
</reference>
<evidence type="ECO:0000313" key="1">
    <source>
        <dbReference type="EMBL" id="VDP31449.1"/>
    </source>
</evidence>
<accession>A0A183K0Q8</accession>
<keyword evidence="2" id="KW-1185">Reference proteome</keyword>
<protein>
    <submittedName>
        <fullName evidence="1 3">Uncharacterized protein</fullName>
    </submittedName>
</protein>
<evidence type="ECO:0000313" key="3">
    <source>
        <dbReference type="WBParaSite" id="SCUD_0000857001-mRNA-1"/>
    </source>
</evidence>
<dbReference type="Proteomes" id="UP000279833">
    <property type="component" value="Unassembled WGS sequence"/>
</dbReference>
<name>A0A183K0Q8_9TREM</name>
<sequence>MDSGSQWKPGSAFRPIWDSSAGCTCISELLFTPGLESIIVRFKRHPIVQGDVLFQFNIIPHNLSNFLRLFSCKHSEVHSIDHQFNNSLDYEKDDKLLSPYLDSCISVKVSSDKYNMLLN</sequence>
<evidence type="ECO:0000313" key="2">
    <source>
        <dbReference type="Proteomes" id="UP000279833"/>
    </source>
</evidence>
<organism evidence="3">
    <name type="scientific">Schistosoma curassoni</name>
    <dbReference type="NCBI Taxonomy" id="6186"/>
    <lineage>
        <taxon>Eukaryota</taxon>
        <taxon>Metazoa</taxon>
        <taxon>Spiralia</taxon>
        <taxon>Lophotrochozoa</taxon>
        <taxon>Platyhelminthes</taxon>
        <taxon>Trematoda</taxon>
        <taxon>Digenea</taxon>
        <taxon>Strigeidida</taxon>
        <taxon>Schistosomatoidea</taxon>
        <taxon>Schistosomatidae</taxon>
        <taxon>Schistosoma</taxon>
    </lineage>
</organism>
<dbReference type="AlphaFoldDB" id="A0A183K0Q8"/>
<dbReference type="EMBL" id="UZAK01032808">
    <property type="protein sequence ID" value="VDP31449.1"/>
    <property type="molecule type" value="Genomic_DNA"/>
</dbReference>
<dbReference type="WBParaSite" id="SCUD_0000857001-mRNA-1">
    <property type="protein sequence ID" value="SCUD_0000857001-mRNA-1"/>
    <property type="gene ID" value="SCUD_0000857001"/>
</dbReference>